<dbReference type="GO" id="GO:0016491">
    <property type="term" value="F:oxidoreductase activity"/>
    <property type="evidence" value="ECO:0007669"/>
    <property type="project" value="InterPro"/>
</dbReference>
<proteinExistence type="predicted"/>
<feature type="non-terminal residue" evidence="2">
    <location>
        <position position="175"/>
    </location>
</feature>
<gene>
    <name evidence="2" type="ORF">S01H1_83187</name>
</gene>
<evidence type="ECO:0000259" key="1">
    <source>
        <dbReference type="Pfam" id="PF07992"/>
    </source>
</evidence>
<name>X0XJJ3_9ZZZZ</name>
<evidence type="ECO:0000313" key="2">
    <source>
        <dbReference type="EMBL" id="GAG43350.1"/>
    </source>
</evidence>
<dbReference type="Pfam" id="PF07992">
    <property type="entry name" value="Pyr_redox_2"/>
    <property type="match status" value="1"/>
</dbReference>
<comment type="caution">
    <text evidence="2">The sequence shown here is derived from an EMBL/GenBank/DDBJ whole genome shotgun (WGS) entry which is preliminary data.</text>
</comment>
<accession>X0XJJ3</accession>
<reference evidence="2" key="1">
    <citation type="journal article" date="2014" name="Front. Microbiol.">
        <title>High frequency of phylogenetically diverse reductive dehalogenase-homologous genes in deep subseafloor sedimentary metagenomes.</title>
        <authorList>
            <person name="Kawai M."/>
            <person name="Futagami T."/>
            <person name="Toyoda A."/>
            <person name="Takaki Y."/>
            <person name="Nishi S."/>
            <person name="Hori S."/>
            <person name="Arai W."/>
            <person name="Tsubouchi T."/>
            <person name="Morono Y."/>
            <person name="Uchiyama I."/>
            <person name="Ito T."/>
            <person name="Fujiyama A."/>
            <person name="Inagaki F."/>
            <person name="Takami H."/>
        </authorList>
    </citation>
    <scope>NUCLEOTIDE SEQUENCE</scope>
    <source>
        <strain evidence="2">Expedition CK06-06</strain>
    </source>
</reference>
<dbReference type="SUPFAM" id="SSF51971">
    <property type="entry name" value="Nucleotide-binding domain"/>
    <property type="match status" value="1"/>
</dbReference>
<dbReference type="InterPro" id="IPR023753">
    <property type="entry name" value="FAD/NAD-binding_dom"/>
</dbReference>
<dbReference type="Gene3D" id="3.50.50.60">
    <property type="entry name" value="FAD/NAD(P)-binding domain"/>
    <property type="match status" value="1"/>
</dbReference>
<sequence length="175" mass="18815">ADIDYIKGLGVRIHPNIRIGKDLGLADLWQQGYQAILIATGNQKSTGLGIPGADLSGIYPALPFLKKAKMGQLTSLKGKVWVIGGGAVATDVARTALRLGADEVHIACLECRADMPAFTWEIEAAEREGVHMHPSLAPQQFLSKDGSRVSGIDFKRVVSTQMDSQGIIHWNLVEG</sequence>
<dbReference type="PANTHER" id="PTHR42783">
    <property type="entry name" value="GLUTAMATE SYNTHASE [NADPH] SMALL CHAIN"/>
    <property type="match status" value="1"/>
</dbReference>
<organism evidence="2">
    <name type="scientific">marine sediment metagenome</name>
    <dbReference type="NCBI Taxonomy" id="412755"/>
    <lineage>
        <taxon>unclassified sequences</taxon>
        <taxon>metagenomes</taxon>
        <taxon>ecological metagenomes</taxon>
    </lineage>
</organism>
<protein>
    <recommendedName>
        <fullName evidence="1">FAD/NAD(P)-binding domain-containing protein</fullName>
    </recommendedName>
</protein>
<feature type="domain" description="FAD/NAD(P)-binding" evidence="1">
    <location>
        <begin position="32"/>
        <end position="141"/>
    </location>
</feature>
<dbReference type="AlphaFoldDB" id="X0XJJ3"/>
<dbReference type="PANTHER" id="PTHR42783:SF3">
    <property type="entry name" value="GLUTAMATE SYNTHASE [NADPH] SMALL CHAIN-RELATED"/>
    <property type="match status" value="1"/>
</dbReference>
<dbReference type="EMBL" id="BARS01056505">
    <property type="protein sequence ID" value="GAG43350.1"/>
    <property type="molecule type" value="Genomic_DNA"/>
</dbReference>
<dbReference type="InterPro" id="IPR036188">
    <property type="entry name" value="FAD/NAD-bd_sf"/>
</dbReference>
<feature type="non-terminal residue" evidence="2">
    <location>
        <position position="1"/>
    </location>
</feature>